<comment type="caution">
    <text evidence="2">The sequence shown here is derived from an EMBL/GenBank/DDBJ whole genome shotgun (WGS) entry which is preliminary data.</text>
</comment>
<proteinExistence type="predicted"/>
<feature type="transmembrane region" description="Helical" evidence="1">
    <location>
        <begin position="408"/>
        <end position="428"/>
    </location>
</feature>
<keyword evidence="1" id="KW-0472">Membrane</keyword>
<name>A0A928TPP2_UNCKA</name>
<reference evidence="2" key="1">
    <citation type="submission" date="2020-05" db="EMBL/GenBank/DDBJ databases">
        <title>High-Quality Genomes of Partial-Nitritation/Anammox System by Hierarchical Clustering Based Hybrid Assembly.</title>
        <authorList>
            <person name="Liu L."/>
            <person name="Wang Y."/>
            <person name="Che Y."/>
            <person name="Chen Y."/>
            <person name="Xia Y."/>
            <person name="Luo R."/>
            <person name="Cheng S.H."/>
            <person name="Zheng C."/>
            <person name="Zhang T."/>
        </authorList>
    </citation>
    <scope>NUCLEOTIDE SEQUENCE</scope>
    <source>
        <strain evidence="2">H1_PAT1</strain>
    </source>
</reference>
<keyword evidence="1" id="KW-1133">Transmembrane helix</keyword>
<feature type="transmembrane region" description="Helical" evidence="1">
    <location>
        <begin position="320"/>
        <end position="344"/>
    </location>
</feature>
<evidence type="ECO:0000313" key="2">
    <source>
        <dbReference type="EMBL" id="MBE7524884.1"/>
    </source>
</evidence>
<keyword evidence="1" id="KW-0812">Transmembrane</keyword>
<dbReference type="AlphaFoldDB" id="A0A928TPP2"/>
<evidence type="ECO:0000256" key="1">
    <source>
        <dbReference type="SAM" id="Phobius"/>
    </source>
</evidence>
<feature type="transmembrane region" description="Helical" evidence="1">
    <location>
        <begin position="434"/>
        <end position="457"/>
    </location>
</feature>
<gene>
    <name evidence="2" type="ORF">HS096_00580</name>
</gene>
<sequence>MPLHELSPHGEEESKHVVEYDQRKTGQVLHAVKPPPVALPPEEARITVHAAVSRISVIYEKLRNAVEYREEHLLRKGAIVRILRRQLLLEADPYVIAHNLIRELIAARYLPNETLPETKVDDGALIVRKYQAIARTNIGDEKHFKWLLGVVATELEETLDDHRREKAVVTYLYEQLSDRIHVRGIELDDMERRLQIYVACYRMLVKADDEAVSYKFLRAYLQEWNKPEAWLENSEAVAERLVYVHERIQERLKHPITTRFQRAVKPWAVSLWMLASALDEEKEGAYMLSSREETHAAVARVVEKKEKEARAKLRRGTIRAMMYLFITKMVIAFILEVPIEYYLYARVDTFPLAVNVLFPVVLMFFVGILIRRPGSANRLRILQGVDELLAPQGVPAQEIRSPRKRRGLSLWFFRFLYLFMFVVSFGVIGSVLEAIGFTLIAIIVFFFFLSLVSFFGYRLRQTAREIIVVKQKERLSTAILDFFALPILRAGQWLSISISRLNVFAFVFDVLFEAPLKLFLGVLEESLSFIREKKEELTDET</sequence>
<accession>A0A928TPP2</accession>
<evidence type="ECO:0000313" key="3">
    <source>
        <dbReference type="Proteomes" id="UP000710385"/>
    </source>
</evidence>
<dbReference type="EMBL" id="JABTTY010000001">
    <property type="protein sequence ID" value="MBE7524884.1"/>
    <property type="molecule type" value="Genomic_DNA"/>
</dbReference>
<protein>
    <submittedName>
        <fullName evidence="2">Uncharacterized protein</fullName>
    </submittedName>
</protein>
<organism evidence="2 3">
    <name type="scientific">candidate division WWE3 bacterium</name>
    <dbReference type="NCBI Taxonomy" id="2053526"/>
    <lineage>
        <taxon>Bacteria</taxon>
        <taxon>Katanobacteria</taxon>
    </lineage>
</organism>
<feature type="transmembrane region" description="Helical" evidence="1">
    <location>
        <begin position="350"/>
        <end position="370"/>
    </location>
</feature>
<dbReference type="Proteomes" id="UP000710385">
    <property type="component" value="Unassembled WGS sequence"/>
</dbReference>